<accession>A0A6C0LZF1</accession>
<evidence type="ECO:0000313" key="1">
    <source>
        <dbReference type="EMBL" id="QHU34944.1"/>
    </source>
</evidence>
<name>A0A6C0LZF1_9ZZZZ</name>
<dbReference type="SUPFAM" id="SSF52540">
    <property type="entry name" value="P-loop containing nucleoside triphosphate hydrolases"/>
    <property type="match status" value="1"/>
</dbReference>
<evidence type="ECO:0008006" key="2">
    <source>
        <dbReference type="Google" id="ProtNLM"/>
    </source>
</evidence>
<dbReference type="EMBL" id="MN740581">
    <property type="protein sequence ID" value="QHU34944.1"/>
    <property type="molecule type" value="Genomic_DNA"/>
</dbReference>
<sequence>MIKQRSIIEYELSELSIIQKESQIFKNQIELNSLKCKNIIFENQEMCGKAVRNIFNNKSIINCIVYGPTQVGKTGCMIALILYYILSNNIPIDNIYIITGLSDVEWKKDTKNRMPDSITTKVFHRGDFKKFLHDIRGKKNCLIIMDEIQIACEDNQTINNTFEECKFYDLDFLLDNDIKIIQFSATPDGNMNDIKDWKHHSANVKLSPGQDYYGPKQAIEQERIKKFEDLTILDNVKELKNDIEERYSNPRYHLIRVPNKRENKDKTNNQLKVISNFKKVFEEKYEYNEKYLEAKKKDINCILEKKPEKSTFIFYCEILRCAKTQYKKYIGVSYERYSTNINDSTIVQGSFGRLCGYDDNGDSICYTNIKSIENYIKLWDDNMEFKKGTVWNTKTTQYNKQDDITYNNVGTFNSVKHIKELKGNCTKNIKTIVKPTIKIFTEFDEVKEFFKKEANKYLGTGPKKRIADNNGFYECITQIDKSKKVRTKEYFQKIEKENNWGFNNNDDKNKYRCYSCYSDITDPKTLEWWLVYHENKG</sequence>
<dbReference type="Gene3D" id="3.40.50.300">
    <property type="entry name" value="P-loop containing nucleotide triphosphate hydrolases"/>
    <property type="match status" value="1"/>
</dbReference>
<proteinExistence type="predicted"/>
<dbReference type="InterPro" id="IPR027417">
    <property type="entry name" value="P-loop_NTPase"/>
</dbReference>
<protein>
    <recommendedName>
        <fullName evidence="2">Helicase ATP-binding domain-containing protein</fullName>
    </recommendedName>
</protein>
<reference evidence="1" key="1">
    <citation type="journal article" date="2020" name="Nature">
        <title>Giant virus diversity and host interactions through global metagenomics.</title>
        <authorList>
            <person name="Schulz F."/>
            <person name="Roux S."/>
            <person name="Paez-Espino D."/>
            <person name="Jungbluth S."/>
            <person name="Walsh D.A."/>
            <person name="Denef V.J."/>
            <person name="McMahon K.D."/>
            <person name="Konstantinidis K.T."/>
            <person name="Eloe-Fadrosh E.A."/>
            <person name="Kyrpides N.C."/>
            <person name="Woyke T."/>
        </authorList>
    </citation>
    <scope>NUCLEOTIDE SEQUENCE</scope>
    <source>
        <strain evidence="1">GVMAG-S-1017244-22</strain>
    </source>
</reference>
<organism evidence="1">
    <name type="scientific">viral metagenome</name>
    <dbReference type="NCBI Taxonomy" id="1070528"/>
    <lineage>
        <taxon>unclassified sequences</taxon>
        <taxon>metagenomes</taxon>
        <taxon>organismal metagenomes</taxon>
    </lineage>
</organism>
<dbReference type="AlphaFoldDB" id="A0A6C0LZF1"/>